<comment type="caution">
    <text evidence="6">The sequence shown here is derived from an EMBL/GenBank/DDBJ whole genome shotgun (WGS) entry which is preliminary data.</text>
</comment>
<dbReference type="FunFam" id="3.40.50.2000:FF:000020">
    <property type="entry name" value="Glycosyltransferase"/>
    <property type="match status" value="1"/>
</dbReference>
<comment type="similarity">
    <text evidence="1 3">Belongs to the UDP-glycosyltransferase family.</text>
</comment>
<gene>
    <name evidence="6" type="ORF">LUZ61_001493</name>
</gene>
<dbReference type="PANTHER" id="PTHR48048:SF89">
    <property type="entry name" value="GLYCOSYLTRANSFERASE"/>
    <property type="match status" value="1"/>
</dbReference>
<dbReference type="AlphaFoldDB" id="A0AAD5ZH54"/>
<dbReference type="GO" id="GO:0035251">
    <property type="term" value="F:UDP-glucosyltransferase activity"/>
    <property type="evidence" value="ECO:0007669"/>
    <property type="project" value="InterPro"/>
</dbReference>
<proteinExistence type="inferred from homology"/>
<dbReference type="EMBL" id="JAMRDG010000001">
    <property type="protein sequence ID" value="KAJ3697788.1"/>
    <property type="molecule type" value="Genomic_DNA"/>
</dbReference>
<keyword evidence="2 3" id="KW-0808">Transferase</keyword>
<dbReference type="InterPro" id="IPR050481">
    <property type="entry name" value="UDP-glycosyltransf_plant"/>
</dbReference>
<keyword evidence="5" id="KW-0175">Coiled coil</keyword>
<dbReference type="InterPro" id="IPR002213">
    <property type="entry name" value="UDP_glucos_trans"/>
</dbReference>
<dbReference type="Pfam" id="PF00201">
    <property type="entry name" value="UDPGT"/>
    <property type="match status" value="1"/>
</dbReference>
<evidence type="ECO:0000313" key="6">
    <source>
        <dbReference type="EMBL" id="KAJ3697788.1"/>
    </source>
</evidence>
<keyword evidence="3" id="KW-0328">Glycosyltransferase</keyword>
<dbReference type="InterPro" id="IPR035595">
    <property type="entry name" value="UDP_glycos_trans_CS"/>
</dbReference>
<dbReference type="EC" id="2.4.1.-" evidence="4"/>
<protein>
    <recommendedName>
        <fullName evidence="4">Glycosyltransferase</fullName>
        <ecNumber evidence="4">2.4.1.-</ecNumber>
    </recommendedName>
</protein>
<dbReference type="PROSITE" id="PS00375">
    <property type="entry name" value="UDPGT"/>
    <property type="match status" value="1"/>
</dbReference>
<accession>A0AAD5ZH54</accession>
<evidence type="ECO:0000256" key="1">
    <source>
        <dbReference type="ARBA" id="ARBA00009995"/>
    </source>
</evidence>
<organism evidence="6 7">
    <name type="scientific">Rhynchospora tenuis</name>
    <dbReference type="NCBI Taxonomy" id="198213"/>
    <lineage>
        <taxon>Eukaryota</taxon>
        <taxon>Viridiplantae</taxon>
        <taxon>Streptophyta</taxon>
        <taxon>Embryophyta</taxon>
        <taxon>Tracheophyta</taxon>
        <taxon>Spermatophyta</taxon>
        <taxon>Magnoliopsida</taxon>
        <taxon>Liliopsida</taxon>
        <taxon>Poales</taxon>
        <taxon>Cyperaceae</taxon>
        <taxon>Cyperoideae</taxon>
        <taxon>Rhynchosporeae</taxon>
        <taxon>Rhynchospora</taxon>
    </lineage>
</organism>
<evidence type="ECO:0000256" key="4">
    <source>
        <dbReference type="RuleBase" id="RU362057"/>
    </source>
</evidence>
<feature type="coiled-coil region" evidence="5">
    <location>
        <begin position="418"/>
        <end position="445"/>
    </location>
</feature>
<dbReference type="PANTHER" id="PTHR48048">
    <property type="entry name" value="GLYCOSYLTRANSFERASE"/>
    <property type="match status" value="1"/>
</dbReference>
<dbReference type="CDD" id="cd03784">
    <property type="entry name" value="GT1_Gtf-like"/>
    <property type="match status" value="1"/>
</dbReference>
<reference evidence="6 7" key="1">
    <citation type="journal article" date="2022" name="Cell">
        <title>Repeat-based holocentromeres influence genome architecture and karyotype evolution.</title>
        <authorList>
            <person name="Hofstatter P.G."/>
            <person name="Thangavel G."/>
            <person name="Lux T."/>
            <person name="Neumann P."/>
            <person name="Vondrak T."/>
            <person name="Novak P."/>
            <person name="Zhang M."/>
            <person name="Costa L."/>
            <person name="Castellani M."/>
            <person name="Scott A."/>
            <person name="Toegelov H."/>
            <person name="Fuchs J."/>
            <person name="Mata-Sucre Y."/>
            <person name="Dias Y."/>
            <person name="Vanzela A.L.L."/>
            <person name="Huettel B."/>
            <person name="Almeida C.C.S."/>
            <person name="Simkova H."/>
            <person name="Souza G."/>
            <person name="Pedrosa-Harand A."/>
            <person name="Macas J."/>
            <person name="Mayer K.F.X."/>
            <person name="Houben A."/>
            <person name="Marques A."/>
        </authorList>
    </citation>
    <scope>NUCLEOTIDE SEQUENCE [LARGE SCALE GENOMIC DNA]</scope>
    <source>
        <strain evidence="6">RhyTen1mFocal</strain>
    </source>
</reference>
<evidence type="ECO:0000313" key="7">
    <source>
        <dbReference type="Proteomes" id="UP001210211"/>
    </source>
</evidence>
<evidence type="ECO:0000256" key="3">
    <source>
        <dbReference type="RuleBase" id="RU003718"/>
    </source>
</evidence>
<dbReference type="SUPFAM" id="SSF53756">
    <property type="entry name" value="UDP-Glycosyltransferase/glycogen phosphorylase"/>
    <property type="match status" value="1"/>
</dbReference>
<dbReference type="Proteomes" id="UP001210211">
    <property type="component" value="Unassembled WGS sequence"/>
</dbReference>
<evidence type="ECO:0000256" key="5">
    <source>
        <dbReference type="SAM" id="Coils"/>
    </source>
</evidence>
<evidence type="ECO:0000256" key="2">
    <source>
        <dbReference type="ARBA" id="ARBA00022679"/>
    </source>
</evidence>
<sequence length="461" mass="51464">MMAKNVVLCPFMGTVGHLLPMVELAKQFVLHGDVSVTLPVVTVRSSTLLVSKFTNLDPNISFHILPQIKFANFFNMNMKIYKDNLRSFLIKQSKISPISAIILDIICADALDVACELGIPAYFFVTSGAASLAVFLQLPAFLKTHSIGQALKETGTFPLLFHGVPPLLASDLPKDIFNPESELYRLLMNPFDRWMEVKGILVNSFESLEPRAVKALKDGLCLPNSTPTLYCIGPLIVREEKKEERHPCLSWLDDQPKGSVVFLCFGSMGSFTIEQLKEIAIGLENSGQRFLWVVRSPSTTNQAKIFEPSTEPDLDTVLLPKGFLDRTKDRGLVVKQWAPQVEVLQHESVGGFMSHCGWNSTLEAVSIGVPMICWPLYAEQMMNKVFLVEEMKIGIELKGYDKGFVRADEIEAKVKWILDQSSEGAMALRNKMKEVKERAANAMKKEGSSFRAIDDLLECLN</sequence>
<dbReference type="Gene3D" id="3.40.50.2000">
    <property type="entry name" value="Glycogen Phosphorylase B"/>
    <property type="match status" value="2"/>
</dbReference>
<keyword evidence="7" id="KW-1185">Reference proteome</keyword>
<name>A0AAD5ZH54_9POAL</name>